<proteinExistence type="predicted"/>
<evidence type="ECO:0000313" key="2">
    <source>
        <dbReference type="EMBL" id="MBD8036167.1"/>
    </source>
</evidence>
<keyword evidence="1" id="KW-0812">Transmembrane</keyword>
<dbReference type="RefSeq" id="WP_191699123.1">
    <property type="nucleotide sequence ID" value="NZ_JACSPZ010000002.1"/>
</dbReference>
<accession>A0ABR8XW38</accession>
<name>A0ABR8XW38_9BACL</name>
<comment type="caution">
    <text evidence="2">The sequence shown here is derived from an EMBL/GenBank/DDBJ whole genome shotgun (WGS) entry which is preliminary data.</text>
</comment>
<dbReference type="Proteomes" id="UP000619101">
    <property type="component" value="Unassembled WGS sequence"/>
</dbReference>
<keyword evidence="3" id="KW-1185">Reference proteome</keyword>
<keyword evidence="1" id="KW-1133">Transmembrane helix</keyword>
<dbReference type="EMBL" id="JACSPZ010000002">
    <property type="protein sequence ID" value="MBD8036167.1"/>
    <property type="molecule type" value="Genomic_DNA"/>
</dbReference>
<reference evidence="2 3" key="1">
    <citation type="submission" date="2020-08" db="EMBL/GenBank/DDBJ databases">
        <title>A Genomic Blueprint of the Chicken Gut Microbiome.</title>
        <authorList>
            <person name="Gilroy R."/>
            <person name="Ravi A."/>
            <person name="Getino M."/>
            <person name="Pursley I."/>
            <person name="Horton D.L."/>
            <person name="Alikhan N.-F."/>
            <person name="Baker D."/>
            <person name="Gharbi K."/>
            <person name="Hall N."/>
            <person name="Watson M."/>
            <person name="Adriaenssens E.M."/>
            <person name="Foster-Nyarko E."/>
            <person name="Jarju S."/>
            <person name="Secka A."/>
            <person name="Antonio M."/>
            <person name="Oren A."/>
            <person name="Chaudhuri R."/>
            <person name="La Ragione R.M."/>
            <person name="Hildebrand F."/>
            <person name="Pallen M.J."/>
        </authorList>
    </citation>
    <scope>NUCLEOTIDE SEQUENCE [LARGE SCALE GENOMIC DNA]</scope>
    <source>
        <strain evidence="2 3">A46</strain>
    </source>
</reference>
<evidence type="ECO:0000313" key="3">
    <source>
        <dbReference type="Proteomes" id="UP000619101"/>
    </source>
</evidence>
<feature type="transmembrane region" description="Helical" evidence="1">
    <location>
        <begin position="6"/>
        <end position="23"/>
    </location>
</feature>
<evidence type="ECO:0000256" key="1">
    <source>
        <dbReference type="SAM" id="Phobius"/>
    </source>
</evidence>
<sequence>MNWLKYVIGFLVVIALCTVIWFIRPTNQQLEAKVIALEEQIGRHYLNDFDSLERTAEQLLEYDLNLPITEENGKVIDVLSRDLDTILNNLFYNHPLIYSEESTTIHSKWHNELSQAKWNLPFYGKELPLTKDEAAELYQILQASRFIAKDFSDIIGYDYQSAYDAMHDKEHEMVERINYRLSIKY</sequence>
<gene>
    <name evidence="2" type="ORF">H9635_05385</name>
</gene>
<protein>
    <submittedName>
        <fullName evidence="2">Uncharacterized protein</fullName>
    </submittedName>
</protein>
<keyword evidence="1" id="KW-0472">Membrane</keyword>
<organism evidence="2 3">
    <name type="scientific">Solibacillus faecavium</name>
    <dbReference type="NCBI Taxonomy" id="2762221"/>
    <lineage>
        <taxon>Bacteria</taxon>
        <taxon>Bacillati</taxon>
        <taxon>Bacillota</taxon>
        <taxon>Bacilli</taxon>
        <taxon>Bacillales</taxon>
        <taxon>Caryophanaceae</taxon>
        <taxon>Solibacillus</taxon>
    </lineage>
</organism>